<comment type="caution">
    <text evidence="1">The sequence shown here is derived from an EMBL/GenBank/DDBJ whole genome shotgun (WGS) entry which is preliminary data.</text>
</comment>
<dbReference type="EMBL" id="JANEYG010000079">
    <property type="protein sequence ID" value="KAJ8914153.1"/>
    <property type="molecule type" value="Genomic_DNA"/>
</dbReference>
<gene>
    <name evidence="1" type="ORF">NQ315_016232</name>
</gene>
<sequence>MLDEDMDIIQTTSSLLMETLVENIHVDSSSLHLTLNQKKSINLKLCEHIYAFANQIWDLSDEQFQSHFRMSKRTMEILIDTLKEKIPEATREKLQVSFDKRILLTVWLLSNKDPYREAGNLFGLHKSSVAFVFHWTCQLICEL</sequence>
<name>A0AAV8VIY5_9CUCU</name>
<dbReference type="Proteomes" id="UP001159042">
    <property type="component" value="Unassembled WGS sequence"/>
</dbReference>
<evidence type="ECO:0000313" key="2">
    <source>
        <dbReference type="Proteomes" id="UP001159042"/>
    </source>
</evidence>
<reference evidence="1 2" key="1">
    <citation type="journal article" date="2023" name="Insect Mol. Biol.">
        <title>Genome sequencing provides insights into the evolution of gene families encoding plant cell wall-degrading enzymes in longhorned beetles.</title>
        <authorList>
            <person name="Shin N.R."/>
            <person name="Okamura Y."/>
            <person name="Kirsch R."/>
            <person name="Pauchet Y."/>
        </authorList>
    </citation>
    <scope>NUCLEOTIDE SEQUENCE [LARGE SCALE GENOMIC DNA]</scope>
    <source>
        <strain evidence="1">EAD_L_NR</strain>
    </source>
</reference>
<dbReference type="AlphaFoldDB" id="A0AAV8VIY5"/>
<keyword evidence="2" id="KW-1185">Reference proteome</keyword>
<feature type="non-terminal residue" evidence="1">
    <location>
        <position position="143"/>
    </location>
</feature>
<evidence type="ECO:0008006" key="3">
    <source>
        <dbReference type="Google" id="ProtNLM"/>
    </source>
</evidence>
<proteinExistence type="predicted"/>
<evidence type="ECO:0000313" key="1">
    <source>
        <dbReference type="EMBL" id="KAJ8914153.1"/>
    </source>
</evidence>
<organism evidence="1 2">
    <name type="scientific">Exocentrus adspersus</name>
    <dbReference type="NCBI Taxonomy" id="1586481"/>
    <lineage>
        <taxon>Eukaryota</taxon>
        <taxon>Metazoa</taxon>
        <taxon>Ecdysozoa</taxon>
        <taxon>Arthropoda</taxon>
        <taxon>Hexapoda</taxon>
        <taxon>Insecta</taxon>
        <taxon>Pterygota</taxon>
        <taxon>Neoptera</taxon>
        <taxon>Endopterygota</taxon>
        <taxon>Coleoptera</taxon>
        <taxon>Polyphaga</taxon>
        <taxon>Cucujiformia</taxon>
        <taxon>Chrysomeloidea</taxon>
        <taxon>Cerambycidae</taxon>
        <taxon>Lamiinae</taxon>
        <taxon>Acanthocinini</taxon>
        <taxon>Exocentrus</taxon>
    </lineage>
</organism>
<protein>
    <recommendedName>
        <fullName evidence="3">Transposase Helix-turn-helix domain-containing protein</fullName>
    </recommendedName>
</protein>
<accession>A0AAV8VIY5</accession>